<dbReference type="Pfam" id="PF14200">
    <property type="entry name" value="RicinB_lectin_2"/>
    <property type="match status" value="1"/>
</dbReference>
<sequence length="179" mass="19192">MKIFKTALSAATVAVLTAGLAVSSASTASAASTEYDVVNRGSGKCLAVDWAAEYHVLGIQWGCNGNPDQKWTLEAKGSSVWGTFYEIKNGDGQCLGTMSGGTGNGTDIVAWECNGADDQRWFVDPVVNSPEYRTIRSLAARFAGANKCLGIYKEATHDGASATLWDCNSRWDQQWQLQP</sequence>
<proteinExistence type="predicted"/>
<dbReference type="InterPro" id="IPR000772">
    <property type="entry name" value="Ricin_B_lectin"/>
</dbReference>
<dbReference type="SUPFAM" id="SSF50370">
    <property type="entry name" value="Ricin B-like lectins"/>
    <property type="match status" value="1"/>
</dbReference>
<feature type="chain" id="PRO_5047051323" description="Ricin B lectin domain-containing protein" evidence="1">
    <location>
        <begin position="31"/>
        <end position="179"/>
    </location>
</feature>
<dbReference type="InterPro" id="IPR035992">
    <property type="entry name" value="Ricin_B-like_lectins"/>
</dbReference>
<evidence type="ECO:0000313" key="4">
    <source>
        <dbReference type="Proteomes" id="UP000613974"/>
    </source>
</evidence>
<dbReference type="RefSeq" id="WP_189739173.1">
    <property type="nucleotide sequence ID" value="NZ_BNEC01000003.1"/>
</dbReference>
<dbReference type="Gene3D" id="2.80.10.50">
    <property type="match status" value="2"/>
</dbReference>
<keyword evidence="1" id="KW-0732">Signal</keyword>
<dbReference type="SMART" id="SM00458">
    <property type="entry name" value="RICIN"/>
    <property type="match status" value="1"/>
</dbReference>
<name>A0ABQ3SFE3_9ACTN</name>
<reference evidence="4" key="1">
    <citation type="submission" date="2023-07" db="EMBL/GenBank/DDBJ databases">
        <title>Whole genome shotgun sequence of Streptomyces nojiriensis NBRC 13794.</title>
        <authorList>
            <person name="Komaki H."/>
            <person name="Tamura T."/>
        </authorList>
    </citation>
    <scope>NUCLEOTIDE SEQUENCE [LARGE SCALE GENOMIC DNA]</scope>
    <source>
        <strain evidence="4">NBRC 13794</strain>
    </source>
</reference>
<accession>A0ABQ3SFE3</accession>
<comment type="caution">
    <text evidence="3">The sequence shown here is derived from an EMBL/GenBank/DDBJ whole genome shotgun (WGS) entry which is preliminary data.</text>
</comment>
<dbReference type="Proteomes" id="UP000613974">
    <property type="component" value="Unassembled WGS sequence"/>
</dbReference>
<dbReference type="EMBL" id="BNEC01000003">
    <property type="protein sequence ID" value="GHI66850.1"/>
    <property type="molecule type" value="Genomic_DNA"/>
</dbReference>
<protein>
    <recommendedName>
        <fullName evidence="2">Ricin B lectin domain-containing protein</fullName>
    </recommendedName>
</protein>
<dbReference type="Pfam" id="PF00652">
    <property type="entry name" value="Ricin_B_lectin"/>
    <property type="match status" value="1"/>
</dbReference>
<feature type="signal peptide" evidence="1">
    <location>
        <begin position="1"/>
        <end position="30"/>
    </location>
</feature>
<organism evidence="3 4">
    <name type="scientific">Streptomyces nojiriensis</name>
    <dbReference type="NCBI Taxonomy" id="66374"/>
    <lineage>
        <taxon>Bacteria</taxon>
        <taxon>Bacillati</taxon>
        <taxon>Actinomycetota</taxon>
        <taxon>Actinomycetes</taxon>
        <taxon>Kitasatosporales</taxon>
        <taxon>Streptomycetaceae</taxon>
        <taxon>Streptomyces</taxon>
    </lineage>
</organism>
<dbReference type="CDD" id="cd00161">
    <property type="entry name" value="beta-trefoil_Ricin-like"/>
    <property type="match status" value="1"/>
</dbReference>
<evidence type="ECO:0000313" key="3">
    <source>
        <dbReference type="EMBL" id="GHI66850.1"/>
    </source>
</evidence>
<evidence type="ECO:0000256" key="1">
    <source>
        <dbReference type="SAM" id="SignalP"/>
    </source>
</evidence>
<evidence type="ECO:0000259" key="2">
    <source>
        <dbReference type="SMART" id="SM00458"/>
    </source>
</evidence>
<keyword evidence="4" id="KW-1185">Reference proteome</keyword>
<dbReference type="PROSITE" id="PS50231">
    <property type="entry name" value="RICIN_B_LECTIN"/>
    <property type="match status" value="1"/>
</dbReference>
<dbReference type="GeneID" id="95593214"/>
<feature type="domain" description="Ricin B lectin" evidence="2">
    <location>
        <begin position="35"/>
        <end position="178"/>
    </location>
</feature>
<gene>
    <name evidence="3" type="ORF">Snoj_07680</name>
</gene>